<dbReference type="NCBIfam" id="NF003332">
    <property type="entry name" value="PRK04342.1-1"/>
    <property type="match status" value="1"/>
</dbReference>
<comment type="caution">
    <text evidence="16">The sequence shown here is derived from an EMBL/GenBank/DDBJ whole genome shotgun (WGS) entry which is preliminary data.</text>
</comment>
<evidence type="ECO:0000256" key="10">
    <source>
        <dbReference type="ARBA" id="ARBA00023235"/>
    </source>
</evidence>
<dbReference type="GO" id="GO:0000287">
    <property type="term" value="F:magnesium ion binding"/>
    <property type="evidence" value="ECO:0007669"/>
    <property type="project" value="UniProtKB-UniRule"/>
</dbReference>
<evidence type="ECO:0000256" key="5">
    <source>
        <dbReference type="ARBA" id="ARBA00022741"/>
    </source>
</evidence>
<comment type="catalytic activity">
    <reaction evidence="1 11 12">
        <text>ATP-dependent breakage, passage and rejoining of double-stranded DNA.</text>
        <dbReference type="EC" id="5.6.2.2"/>
    </reaction>
</comment>
<comment type="similarity">
    <text evidence="3 11 12">Belongs to the TOP6A family.</text>
</comment>
<evidence type="ECO:0000259" key="13">
    <source>
        <dbReference type="Pfam" id="PF04406"/>
    </source>
</evidence>
<reference evidence="16" key="1">
    <citation type="submission" date="2023-06" db="EMBL/GenBank/DDBJ databases">
        <title>Genome sequence of Methancorpusculaceae sp. Ag1.</title>
        <authorList>
            <person name="Protasov E."/>
            <person name="Platt K."/>
            <person name="Poehlein A."/>
            <person name="Daniel R."/>
            <person name="Brune A."/>
        </authorList>
    </citation>
    <scope>NUCLEOTIDE SEQUENCE</scope>
    <source>
        <strain evidence="16">Ag1</strain>
    </source>
</reference>
<keyword evidence="8 11" id="KW-0799">Topoisomerase</keyword>
<dbReference type="EC" id="5.6.2.2" evidence="11"/>
<evidence type="ECO:0000259" key="15">
    <source>
        <dbReference type="Pfam" id="PF21180"/>
    </source>
</evidence>
<dbReference type="InterPro" id="IPR036078">
    <property type="entry name" value="Spo11/TopoVI_A_sf"/>
</dbReference>
<feature type="domain" description="Type II DNA topoisomerase VI subunit A all-beta" evidence="14">
    <location>
        <begin position="139"/>
        <end position="188"/>
    </location>
</feature>
<name>A0AAE4MDG6_9EURY</name>
<dbReference type="PANTHER" id="PTHR10848">
    <property type="entry name" value="MEIOTIC RECOMBINATION PROTEIN SPO11"/>
    <property type="match status" value="1"/>
</dbReference>
<keyword evidence="9 11" id="KW-0238">DNA-binding</keyword>
<proteinExistence type="inferred from homology"/>
<feature type="binding site" evidence="11">
    <location>
        <position position="196"/>
    </location>
    <ligand>
        <name>Mg(2+)</name>
        <dbReference type="ChEBI" id="CHEBI:18420"/>
    </ligand>
</feature>
<dbReference type="AlphaFoldDB" id="A0AAE4MDG6"/>
<dbReference type="PANTHER" id="PTHR10848:SF0">
    <property type="entry name" value="MEIOTIC RECOMBINATION PROTEIN SPO11"/>
    <property type="match status" value="1"/>
</dbReference>
<dbReference type="SUPFAM" id="SSF56726">
    <property type="entry name" value="DNA topoisomerase IV, alpha subunit"/>
    <property type="match status" value="1"/>
</dbReference>
<feature type="binding site" evidence="11">
    <location>
        <position position="248"/>
    </location>
    <ligand>
        <name>Mg(2+)</name>
        <dbReference type="ChEBI" id="CHEBI:18420"/>
    </ligand>
</feature>
<organism evidence="16 17">
    <name type="scientific">Methanorbis furvi</name>
    <dbReference type="NCBI Taxonomy" id="3028299"/>
    <lineage>
        <taxon>Archaea</taxon>
        <taxon>Methanobacteriati</taxon>
        <taxon>Methanobacteriota</taxon>
        <taxon>Stenosarchaea group</taxon>
        <taxon>Methanomicrobia</taxon>
        <taxon>Methanomicrobiales</taxon>
        <taxon>Methanocorpusculaceae</taxon>
        <taxon>Methanorbis</taxon>
    </lineage>
</organism>
<comment type="function">
    <text evidence="11">Relaxes both positive and negative superturns and exhibits a strong decatenase activity.</text>
</comment>
<evidence type="ECO:0000313" key="16">
    <source>
        <dbReference type="EMBL" id="MDV0441698.1"/>
    </source>
</evidence>
<dbReference type="Proteomes" id="UP001273136">
    <property type="component" value="Unassembled WGS sequence"/>
</dbReference>
<gene>
    <name evidence="16" type="primary">top6a</name>
    <name evidence="11" type="synonym">top6A</name>
    <name evidence="16" type="ORF">McpAg1_09060</name>
</gene>
<protein>
    <recommendedName>
        <fullName evidence="11">Type 2 DNA topoisomerase 6 subunit A</fullName>
        <ecNumber evidence="11">5.6.2.2</ecNumber>
    </recommendedName>
    <alternativeName>
        <fullName evidence="11">Type II DNA topoisomerase VI subunit A</fullName>
    </alternativeName>
</protein>
<dbReference type="GO" id="GO:0003918">
    <property type="term" value="F:DNA topoisomerase type II (double strand cut, ATP-hydrolyzing) activity"/>
    <property type="evidence" value="ECO:0007669"/>
    <property type="project" value="UniProtKB-UniRule"/>
</dbReference>
<evidence type="ECO:0000256" key="11">
    <source>
        <dbReference type="HAMAP-Rule" id="MF_00132"/>
    </source>
</evidence>
<dbReference type="GO" id="GO:0005524">
    <property type="term" value="F:ATP binding"/>
    <property type="evidence" value="ECO:0007669"/>
    <property type="project" value="UniProtKB-KW"/>
</dbReference>
<keyword evidence="4 11" id="KW-0479">Metal-binding</keyword>
<dbReference type="InterPro" id="IPR049333">
    <property type="entry name" value="Topo_VI_alpha"/>
</dbReference>
<dbReference type="PROSITE" id="PS52041">
    <property type="entry name" value="TOPO_IIB"/>
    <property type="match status" value="1"/>
</dbReference>
<dbReference type="CDD" id="cd00223">
    <property type="entry name" value="TOPRIM_TopoIIB_SPO"/>
    <property type="match status" value="1"/>
</dbReference>
<dbReference type="Gene3D" id="3.40.1360.10">
    <property type="match status" value="1"/>
</dbReference>
<comment type="subunit">
    <text evidence="11">Homodimer. Heterotetramer of two Top6A and two Top6B chains.</text>
</comment>
<keyword evidence="7 11" id="KW-0460">Magnesium</keyword>
<sequence>MSEPNARDVATTKRLMEIAQVWYDQMGAGDVPSITLPTRTKYNLEFNDSSEVWTYGSKESTRNAGTAKSAVHMLKMAYVMGFIKMQLAENRSSTLREMYYISEGWKQAKFSAQNESNYLVEDLEIITNLQREFFHMRPEEDGASIFGPIRVRESTRRGMKEIHCQDDVGEAGYHIPNNVENVELVDHDASCVIAIETGGMFSRLQENGFDEEYNTILLHLSGQPSRATRRMLKRMNEEMHIPVVVFTDGDPWSYRIYASVAYGSIKAAHMSEHLATPAAKFVGVKPSDIRDYNLPADKLSEQDVAALRAELSDPRFDNDFWRKEINLQLEMGLKSEQQAFASHGLDFVTKEYLPNMLSEMGVLKR</sequence>
<evidence type="ECO:0000256" key="12">
    <source>
        <dbReference type="PROSITE-ProRule" id="PRU01385"/>
    </source>
</evidence>
<dbReference type="PRINTS" id="PR01552">
    <property type="entry name" value="TPISMRASE6A"/>
</dbReference>
<dbReference type="PRINTS" id="PR01550">
    <property type="entry name" value="TOP6AFAMILY"/>
</dbReference>
<feature type="domain" description="Topoisomerase 6 subunit A/Spo11 TOPRIM" evidence="15">
    <location>
        <begin position="192"/>
        <end position="356"/>
    </location>
</feature>
<keyword evidence="17" id="KW-1185">Reference proteome</keyword>
<evidence type="ECO:0000256" key="3">
    <source>
        <dbReference type="ARBA" id="ARBA00006559"/>
    </source>
</evidence>
<evidence type="ECO:0000256" key="1">
    <source>
        <dbReference type="ARBA" id="ARBA00000185"/>
    </source>
</evidence>
<evidence type="ECO:0000256" key="7">
    <source>
        <dbReference type="ARBA" id="ARBA00022842"/>
    </source>
</evidence>
<dbReference type="InterPro" id="IPR036388">
    <property type="entry name" value="WH-like_DNA-bd_sf"/>
</dbReference>
<evidence type="ECO:0000256" key="6">
    <source>
        <dbReference type="ARBA" id="ARBA00022840"/>
    </source>
</evidence>
<keyword evidence="6 11" id="KW-0067">ATP-binding</keyword>
<evidence type="ECO:0000256" key="9">
    <source>
        <dbReference type="ARBA" id="ARBA00023125"/>
    </source>
</evidence>
<dbReference type="GO" id="GO:0006265">
    <property type="term" value="P:DNA topological change"/>
    <property type="evidence" value="ECO:0007669"/>
    <property type="project" value="UniProtKB-UniRule"/>
</dbReference>
<dbReference type="InterPro" id="IPR013049">
    <property type="entry name" value="Spo11/TopoVI_A_N"/>
</dbReference>
<dbReference type="Pfam" id="PF04406">
    <property type="entry name" value="TP6A_N"/>
    <property type="match status" value="1"/>
</dbReference>
<comment type="cofactor">
    <cofactor evidence="2 11">
        <name>Mg(2+)</name>
        <dbReference type="ChEBI" id="CHEBI:18420"/>
    </cofactor>
</comment>
<dbReference type="GO" id="GO:0003677">
    <property type="term" value="F:DNA binding"/>
    <property type="evidence" value="ECO:0007669"/>
    <property type="project" value="UniProtKB-UniRule"/>
</dbReference>
<dbReference type="Gene3D" id="1.10.10.10">
    <property type="entry name" value="Winged helix-like DNA-binding domain superfamily/Winged helix DNA-binding domain"/>
    <property type="match status" value="1"/>
</dbReference>
<evidence type="ECO:0000259" key="14">
    <source>
        <dbReference type="Pfam" id="PF20768"/>
    </source>
</evidence>
<dbReference type="GO" id="GO:0005694">
    <property type="term" value="C:chromosome"/>
    <property type="evidence" value="ECO:0007669"/>
    <property type="project" value="InterPro"/>
</dbReference>
<accession>A0AAE4MDG6</accession>
<evidence type="ECO:0000256" key="2">
    <source>
        <dbReference type="ARBA" id="ARBA00001946"/>
    </source>
</evidence>
<dbReference type="InterPro" id="IPR034136">
    <property type="entry name" value="TOPRIM_Topo6A/Spo11"/>
</dbReference>
<evidence type="ECO:0000313" key="17">
    <source>
        <dbReference type="Proteomes" id="UP001273136"/>
    </source>
</evidence>
<dbReference type="Pfam" id="PF20768">
    <property type="entry name" value="Topo_VI_alpha"/>
    <property type="match status" value="1"/>
</dbReference>
<dbReference type="HAMAP" id="MF_00132">
    <property type="entry name" value="Top6A"/>
    <property type="match status" value="1"/>
</dbReference>
<dbReference type="RefSeq" id="WP_338094099.1">
    <property type="nucleotide sequence ID" value="NZ_JAWDKA010000004.1"/>
</dbReference>
<evidence type="ECO:0000256" key="8">
    <source>
        <dbReference type="ARBA" id="ARBA00023029"/>
    </source>
</evidence>
<feature type="active site" description="O-(5'-phospho-DNA)-tyrosine intermediate" evidence="11 12">
    <location>
        <position position="100"/>
    </location>
</feature>
<dbReference type="GO" id="GO:0006260">
    <property type="term" value="P:DNA replication"/>
    <property type="evidence" value="ECO:0007669"/>
    <property type="project" value="UniProtKB-UniRule"/>
</dbReference>
<dbReference type="Pfam" id="PF21180">
    <property type="entry name" value="TOP6A-Spo11_Toprim"/>
    <property type="match status" value="1"/>
</dbReference>
<dbReference type="InterPro" id="IPR002815">
    <property type="entry name" value="Spo11/TopoVI_A"/>
</dbReference>
<keyword evidence="5 11" id="KW-0547">Nucleotide-binding</keyword>
<evidence type="ECO:0000256" key="4">
    <source>
        <dbReference type="ARBA" id="ARBA00022723"/>
    </source>
</evidence>
<feature type="domain" description="Spo11/DNA topoisomerase VI subunit A N-terminal" evidence="13">
    <location>
        <begin position="73"/>
        <end position="135"/>
    </location>
</feature>
<dbReference type="InterPro" id="IPR004085">
    <property type="entry name" value="TopoVI_A"/>
</dbReference>
<keyword evidence="10 11" id="KW-0413">Isomerase</keyword>
<dbReference type="EMBL" id="JAWDKA010000004">
    <property type="protein sequence ID" value="MDV0441698.1"/>
    <property type="molecule type" value="Genomic_DNA"/>
</dbReference>